<feature type="compositionally biased region" description="Basic residues" evidence="1">
    <location>
        <begin position="10"/>
        <end position="24"/>
    </location>
</feature>
<sequence length="307" mass="32639">MVIGGTRVSGRLRHGGRGKGRTTHAARQDDEEVVPVSGPTTGEAVGAPCWLNLTAHDLDAAERFYGAVLGWTFQRGGEEREYSVGRLGEVPVAGIAAVAAELSVGVAWTAFFAVDDADETVARIRERGGTVGVGPVAYPPHGRAALATDREGALFGVWEGRTQTRWHVGEHTAPAWLELHTRDAFEAAVFYGEVLRWADGGPGSFEVSYEQDKVVLRREGEAVARLNSGPVEAASAQPQLRPRWLVRFRVPDPEAAAAAVVEHGGLIVPGGDWGGVRGPEVAGERRAVAVRDPEGALFTLEAAEDGK</sequence>
<dbReference type="HOGENOM" id="CLU_069623_0_0_11"/>
<dbReference type="InterPro" id="IPR004360">
    <property type="entry name" value="Glyas_Fos-R_dOase_dom"/>
</dbReference>
<dbReference type="CDD" id="cd07247">
    <property type="entry name" value="SgaA_N_like"/>
    <property type="match status" value="1"/>
</dbReference>
<dbReference type="InterPro" id="IPR037523">
    <property type="entry name" value="VOC_core"/>
</dbReference>
<dbReference type="SUPFAM" id="SSF54593">
    <property type="entry name" value="Glyoxalase/Bleomycin resistance protein/Dihydroxybiphenyl dioxygenase"/>
    <property type="match status" value="2"/>
</dbReference>
<dbReference type="Proteomes" id="UP000006854">
    <property type="component" value="Chromosome"/>
</dbReference>
<gene>
    <name evidence="3" type="ordered locus">SVEN_7012</name>
</gene>
<reference evidence="3 4" key="1">
    <citation type="journal article" date="2011" name="BMC Genomics">
        <title>Genome-wide analysis of the role of GlnR in Streptomyces venezuelae provides new insights into global nitrogen regulation in actinomycetes.</title>
        <authorList>
            <person name="Pullan S.T."/>
            <person name="Bibb M.J."/>
            <person name="Merrick M."/>
        </authorList>
    </citation>
    <scope>NUCLEOTIDE SEQUENCE [LARGE SCALE GENOMIC DNA]</scope>
    <source>
        <strain evidence="3">ATCC 10712</strain>
    </source>
</reference>
<name>F2RKE2_STRVP</name>
<feature type="non-terminal residue" evidence="3">
    <location>
        <position position="307"/>
    </location>
</feature>
<proteinExistence type="predicted"/>
<evidence type="ECO:0000313" key="3">
    <source>
        <dbReference type="EMBL" id="CCA60298.1"/>
    </source>
</evidence>
<keyword evidence="4" id="KW-1185">Reference proteome</keyword>
<dbReference type="Gene3D" id="3.10.180.10">
    <property type="entry name" value="2,3-Dihydroxybiphenyl 1,2-Dioxygenase, domain 1"/>
    <property type="match status" value="2"/>
</dbReference>
<dbReference type="PROSITE" id="PS51819">
    <property type="entry name" value="VOC"/>
    <property type="match status" value="2"/>
</dbReference>
<dbReference type="EMBL" id="FR845719">
    <property type="protein sequence ID" value="CCA60298.1"/>
    <property type="molecule type" value="Genomic_DNA"/>
</dbReference>
<feature type="domain" description="VOC" evidence="2">
    <location>
        <begin position="173"/>
        <end position="303"/>
    </location>
</feature>
<feature type="region of interest" description="Disordered" evidence="1">
    <location>
        <begin position="1"/>
        <end position="39"/>
    </location>
</feature>
<organism evidence="3 4">
    <name type="scientific">Streptomyces venezuelae (strain ATCC 10712 / CBS 650.69 / DSM 40230 / JCM 4526 / NBRC 13096 / PD 04745)</name>
    <dbReference type="NCBI Taxonomy" id="953739"/>
    <lineage>
        <taxon>Bacteria</taxon>
        <taxon>Bacillati</taxon>
        <taxon>Actinomycetota</taxon>
        <taxon>Actinomycetes</taxon>
        <taxon>Kitasatosporales</taxon>
        <taxon>Streptomycetaceae</taxon>
        <taxon>Streptomyces</taxon>
    </lineage>
</organism>
<dbReference type="PANTHER" id="PTHR33993">
    <property type="entry name" value="GLYOXALASE-RELATED"/>
    <property type="match status" value="1"/>
</dbReference>
<dbReference type="Pfam" id="PF00903">
    <property type="entry name" value="Glyoxalase"/>
    <property type="match status" value="1"/>
</dbReference>
<evidence type="ECO:0000259" key="2">
    <source>
        <dbReference type="PROSITE" id="PS51819"/>
    </source>
</evidence>
<dbReference type="STRING" id="953739.SVEN_7012"/>
<evidence type="ECO:0000313" key="4">
    <source>
        <dbReference type="Proteomes" id="UP000006854"/>
    </source>
</evidence>
<evidence type="ECO:0000256" key="1">
    <source>
        <dbReference type="SAM" id="MobiDB-lite"/>
    </source>
</evidence>
<accession>F2RKE2</accession>
<protein>
    <submittedName>
        <fullName evidence="3">Hydroxylase</fullName>
    </submittedName>
</protein>
<dbReference type="InterPro" id="IPR052164">
    <property type="entry name" value="Anthracycline_SecMetBiosynth"/>
</dbReference>
<feature type="domain" description="VOC" evidence="2">
    <location>
        <begin position="47"/>
        <end position="160"/>
    </location>
</feature>
<dbReference type="eggNOG" id="COG3324">
    <property type="taxonomic scope" value="Bacteria"/>
</dbReference>
<dbReference type="InterPro" id="IPR029068">
    <property type="entry name" value="Glyas_Bleomycin-R_OHBP_Dase"/>
</dbReference>
<dbReference type="AlphaFoldDB" id="F2RKE2"/>
<dbReference type="KEGG" id="sve:SVEN_7012"/>
<dbReference type="PANTHER" id="PTHR33993:SF10">
    <property type="entry name" value="CONSERVED PROTEIN"/>
    <property type="match status" value="1"/>
</dbReference>